<dbReference type="SUPFAM" id="SSF49879">
    <property type="entry name" value="SMAD/FHA domain"/>
    <property type="match status" value="1"/>
</dbReference>
<keyword evidence="4" id="KW-1185">Reference proteome</keyword>
<dbReference type="InterPro" id="IPR008984">
    <property type="entry name" value="SMAD_FHA_dom_sf"/>
</dbReference>
<dbReference type="EMBL" id="SBIP01000001">
    <property type="protein sequence ID" value="RWX81500.1"/>
    <property type="molecule type" value="Genomic_DNA"/>
</dbReference>
<dbReference type="Pfam" id="PF00498">
    <property type="entry name" value="FHA"/>
    <property type="match status" value="1"/>
</dbReference>
<feature type="region of interest" description="Disordered" evidence="1">
    <location>
        <begin position="153"/>
        <end position="177"/>
    </location>
</feature>
<dbReference type="PROSITE" id="PS50006">
    <property type="entry name" value="FHA_DOMAIN"/>
    <property type="match status" value="1"/>
</dbReference>
<organism evidence="3 4">
    <name type="scientific">Neorhizobium lilium</name>
    <dbReference type="NCBI Taxonomy" id="2503024"/>
    <lineage>
        <taxon>Bacteria</taxon>
        <taxon>Pseudomonadati</taxon>
        <taxon>Pseudomonadota</taxon>
        <taxon>Alphaproteobacteria</taxon>
        <taxon>Hyphomicrobiales</taxon>
        <taxon>Rhizobiaceae</taxon>
        <taxon>Rhizobium/Agrobacterium group</taxon>
        <taxon>Neorhizobium</taxon>
    </lineage>
</organism>
<reference evidence="3 4" key="1">
    <citation type="submission" date="2019-01" db="EMBL/GenBank/DDBJ databases">
        <title>The draft genome of Rhizobium sp. 24NR.</title>
        <authorList>
            <person name="Liu L."/>
            <person name="Liang L."/>
            <person name="Shi S."/>
            <person name="Xu L."/>
            <person name="Wang X."/>
            <person name="Li L."/>
            <person name="Zhang X."/>
        </authorList>
    </citation>
    <scope>NUCLEOTIDE SEQUENCE [LARGE SCALE GENOMIC DNA]</scope>
    <source>
        <strain evidence="3 4">24NR</strain>
    </source>
</reference>
<dbReference type="AlphaFoldDB" id="A0A3S3RYD8"/>
<evidence type="ECO:0000259" key="2">
    <source>
        <dbReference type="PROSITE" id="PS50006"/>
    </source>
</evidence>
<sequence length="396" mass="43571">MRLELREITGGAVPSTSRSKWFFERGRRTIGRAPDCDWQLPDDQRSVSKLHCTIERDREGFLLRDQSANGSQVDGIVVHEGEVARLADQSRLEVGGLKFSVHISGETDLDMEDPDAGLALSDDRLTISSILSDIAPGGRTATGILGERIGDDWPIAPSSRKEGAASSRNVEIGWSGPPEIQSATKILPDDWYKEGDSEYGSHLEHGAATHIAVPVSRTRPADLPGTVNDNVPLSDTDDFAPLSIGRSCDIASRLETLIARLEESLEGAFAIFEMETPRPDRGSGVITHDEDDALVARAEALLRQHTALNAGLEALVRESSRLMEPRILESRVDANPRRLPWIRDRDYWQAYRAQFEKDGHALSVREVFRDAMMQAPNAAGSRILPTGQKGNAEHEE</sequence>
<dbReference type="InterPro" id="IPR000253">
    <property type="entry name" value="FHA_dom"/>
</dbReference>
<feature type="domain" description="FHA" evidence="2">
    <location>
        <begin position="28"/>
        <end position="78"/>
    </location>
</feature>
<dbReference type="Proteomes" id="UP000287687">
    <property type="component" value="Unassembled WGS sequence"/>
</dbReference>
<dbReference type="SMART" id="SM00240">
    <property type="entry name" value="FHA"/>
    <property type="match status" value="1"/>
</dbReference>
<evidence type="ECO:0000256" key="1">
    <source>
        <dbReference type="SAM" id="MobiDB-lite"/>
    </source>
</evidence>
<name>A0A3S3RYD8_9HYPH</name>
<comment type="caution">
    <text evidence="3">The sequence shown here is derived from an EMBL/GenBank/DDBJ whole genome shotgun (WGS) entry which is preliminary data.</text>
</comment>
<protein>
    <submittedName>
        <fullName evidence="3">FHA domain-containing protein</fullName>
    </submittedName>
</protein>
<accession>A0A3S3RYD8</accession>
<dbReference type="Gene3D" id="2.60.200.20">
    <property type="match status" value="1"/>
</dbReference>
<dbReference type="OrthoDB" id="273564at2"/>
<evidence type="ECO:0000313" key="3">
    <source>
        <dbReference type="EMBL" id="RWX81500.1"/>
    </source>
</evidence>
<dbReference type="CDD" id="cd00060">
    <property type="entry name" value="FHA"/>
    <property type="match status" value="1"/>
</dbReference>
<gene>
    <name evidence="3" type="ORF">EPK99_04210</name>
</gene>
<evidence type="ECO:0000313" key="4">
    <source>
        <dbReference type="Proteomes" id="UP000287687"/>
    </source>
</evidence>
<proteinExistence type="predicted"/>
<dbReference type="RefSeq" id="WP_128441374.1">
    <property type="nucleotide sequence ID" value="NZ_SBIP01000001.1"/>
</dbReference>